<dbReference type="GO" id="GO:0005886">
    <property type="term" value="C:plasma membrane"/>
    <property type="evidence" value="ECO:0007669"/>
    <property type="project" value="TreeGrafter"/>
</dbReference>
<dbReference type="InterPro" id="IPR012340">
    <property type="entry name" value="NA-bd_OB-fold"/>
</dbReference>
<comment type="subcellular location">
    <subcellularLocation>
        <location evidence="1">Membrane</location>
        <topology evidence="1">Multi-pass membrane protein</topology>
    </subcellularLocation>
</comment>
<evidence type="ECO:0000256" key="4">
    <source>
        <dbReference type="ARBA" id="ARBA00023136"/>
    </source>
</evidence>
<reference evidence="7 8" key="1">
    <citation type="submission" date="2015-01" db="EMBL/GenBank/DDBJ databases">
        <title>Comparative genomics of non-oral Prevotella species.</title>
        <authorList>
            <person name="Accetto T."/>
            <person name="Nograsek B."/>
            <person name="Avgustin G."/>
        </authorList>
    </citation>
    <scope>NUCLEOTIDE SEQUENCE [LARGE SCALE GENOMIC DNA]</scope>
    <source>
        <strain evidence="7 8">P5-119</strain>
    </source>
</reference>
<dbReference type="STRING" id="1602171.ST44_08265"/>
<proteinExistence type="predicted"/>
<dbReference type="PANTHER" id="PTHR33507:SF3">
    <property type="entry name" value="INNER MEMBRANE PROTEIN YBBJ"/>
    <property type="match status" value="1"/>
</dbReference>
<evidence type="ECO:0000313" key="8">
    <source>
        <dbReference type="Proteomes" id="UP000032046"/>
    </source>
</evidence>
<dbReference type="PANTHER" id="PTHR33507">
    <property type="entry name" value="INNER MEMBRANE PROTEIN YBBJ"/>
    <property type="match status" value="1"/>
</dbReference>
<keyword evidence="8" id="KW-1185">Reference proteome</keyword>
<dbReference type="Gene3D" id="2.40.50.140">
    <property type="entry name" value="Nucleic acid-binding proteins"/>
    <property type="match status" value="1"/>
</dbReference>
<dbReference type="Proteomes" id="UP000032046">
    <property type="component" value="Unassembled WGS sequence"/>
</dbReference>
<keyword evidence="4 5" id="KW-0472">Membrane</keyword>
<evidence type="ECO:0000256" key="5">
    <source>
        <dbReference type="SAM" id="Phobius"/>
    </source>
</evidence>
<dbReference type="GeneID" id="93483357"/>
<keyword evidence="3 5" id="KW-1133">Transmembrane helix</keyword>
<dbReference type="AlphaFoldDB" id="A0A0D0IZ19"/>
<dbReference type="EMBL" id="JXQK01000061">
    <property type="protein sequence ID" value="KIP61906.1"/>
    <property type="molecule type" value="Genomic_DNA"/>
</dbReference>
<sequence>MIDYFAQHLWQMWALVCIVCLILELTNGDFFIMCFAIGAICSAVLSAFGLPFYAGLAVFAAASVLSLFFIRPTLMKKLHPRESLRRSNADALIGRTARVSQTIVENGFGRVALDGDDWKAQAADGSRIEEGQNVIVKDRDSIILTVEKEC</sequence>
<dbReference type="RefSeq" id="WP_022317362.1">
    <property type="nucleotide sequence ID" value="NZ_DAIPDX010000007.1"/>
</dbReference>
<dbReference type="InterPro" id="IPR052165">
    <property type="entry name" value="Membrane_assoc_protease"/>
</dbReference>
<comment type="caution">
    <text evidence="7">The sequence shown here is derived from an EMBL/GenBank/DDBJ whole genome shotgun (WGS) entry which is preliminary data.</text>
</comment>
<feature type="transmembrane region" description="Helical" evidence="5">
    <location>
        <begin position="51"/>
        <end position="70"/>
    </location>
</feature>
<name>A0A0D0IZ19_9BACT</name>
<evidence type="ECO:0000256" key="2">
    <source>
        <dbReference type="ARBA" id="ARBA00022692"/>
    </source>
</evidence>
<dbReference type="InterPro" id="IPR002810">
    <property type="entry name" value="NfeD-like_C"/>
</dbReference>
<protein>
    <submittedName>
        <fullName evidence="7">Membrane protein</fullName>
    </submittedName>
</protein>
<evidence type="ECO:0000256" key="1">
    <source>
        <dbReference type="ARBA" id="ARBA00004141"/>
    </source>
</evidence>
<accession>A0A0D0IZ19</accession>
<keyword evidence="2 5" id="KW-0812">Transmembrane</keyword>
<feature type="domain" description="NfeD-like C-terminal" evidence="6">
    <location>
        <begin position="89"/>
        <end position="148"/>
    </location>
</feature>
<evidence type="ECO:0000256" key="3">
    <source>
        <dbReference type="ARBA" id="ARBA00022989"/>
    </source>
</evidence>
<organism evidence="7 8">
    <name type="scientific">Prevotella pectinovora</name>
    <dbReference type="NCBI Taxonomy" id="1602169"/>
    <lineage>
        <taxon>Bacteria</taxon>
        <taxon>Pseudomonadati</taxon>
        <taxon>Bacteroidota</taxon>
        <taxon>Bacteroidia</taxon>
        <taxon>Bacteroidales</taxon>
        <taxon>Prevotellaceae</taxon>
        <taxon>Prevotella</taxon>
    </lineage>
</organism>
<gene>
    <name evidence="7" type="ORF">ST44_08265</name>
</gene>
<evidence type="ECO:0000259" key="6">
    <source>
        <dbReference type="Pfam" id="PF01957"/>
    </source>
</evidence>
<evidence type="ECO:0000313" key="7">
    <source>
        <dbReference type="EMBL" id="KIP61906.1"/>
    </source>
</evidence>
<dbReference type="Pfam" id="PF01957">
    <property type="entry name" value="NfeD"/>
    <property type="match status" value="1"/>
</dbReference>
<feature type="transmembrane region" description="Helical" evidence="5">
    <location>
        <begin position="12"/>
        <end position="45"/>
    </location>
</feature>
<dbReference type="SUPFAM" id="SSF141322">
    <property type="entry name" value="NfeD domain-like"/>
    <property type="match status" value="1"/>
</dbReference>